<keyword evidence="6 8" id="KW-0406">Ion transport</keyword>
<reference evidence="10" key="1">
    <citation type="journal article" date="2021" name="PeerJ">
        <title>Extensive microbial diversity within the chicken gut microbiome revealed by metagenomics and culture.</title>
        <authorList>
            <person name="Gilroy R."/>
            <person name="Ravi A."/>
            <person name="Getino M."/>
            <person name="Pursley I."/>
            <person name="Horton D.L."/>
            <person name="Alikhan N.F."/>
            <person name="Baker D."/>
            <person name="Gharbi K."/>
            <person name="Hall N."/>
            <person name="Watson M."/>
            <person name="Adriaenssens E.M."/>
            <person name="Foster-Nyarko E."/>
            <person name="Jarju S."/>
            <person name="Secka A."/>
            <person name="Antonio M."/>
            <person name="Oren A."/>
            <person name="Chaudhuri R.R."/>
            <person name="La Ragione R."/>
            <person name="Hildebrand F."/>
            <person name="Pallen M.J."/>
        </authorList>
    </citation>
    <scope>NUCLEOTIDE SEQUENCE</scope>
    <source>
        <strain evidence="10">CHK33-5263</strain>
    </source>
</reference>
<dbReference type="AlphaFoldDB" id="A0A9D2IVH1"/>
<sequence length="148" mass="15144">MIGQVIAYIGLAICAAACGVGSAIGLFKTGSAAAGVLTEDAKKFSKVMVLVLLPATQGLYGFVMALVGQGVAADVATLEQGWLVFAAAMPLAVTGLISAIYQGKTSVSCIYAVAKDEKLSGKLIMFPAMVETYAIFGLVVSLLFTLSI</sequence>
<dbReference type="Proteomes" id="UP000824044">
    <property type="component" value="Unassembled WGS sequence"/>
</dbReference>
<keyword evidence="5 8" id="KW-1133">Transmembrane helix</keyword>
<name>A0A9D2IVH1_9FIRM</name>
<keyword evidence="3 8" id="KW-0813">Transport</keyword>
<feature type="transmembrane region" description="Helical" evidence="8">
    <location>
        <begin position="123"/>
        <end position="146"/>
    </location>
</feature>
<evidence type="ECO:0000259" key="9">
    <source>
        <dbReference type="Pfam" id="PF00137"/>
    </source>
</evidence>
<dbReference type="Gene3D" id="1.20.120.610">
    <property type="entry name" value="lithium bound rotor ring of v- atpase"/>
    <property type="match status" value="1"/>
</dbReference>
<protein>
    <submittedName>
        <fullName evidence="10">V-type ATP synthase subunit K</fullName>
    </submittedName>
</protein>
<evidence type="ECO:0000256" key="4">
    <source>
        <dbReference type="ARBA" id="ARBA00022692"/>
    </source>
</evidence>
<evidence type="ECO:0000313" key="11">
    <source>
        <dbReference type="Proteomes" id="UP000824044"/>
    </source>
</evidence>
<dbReference type="GO" id="GO:0033179">
    <property type="term" value="C:proton-transporting V-type ATPase, V0 domain"/>
    <property type="evidence" value="ECO:0007669"/>
    <property type="project" value="InterPro"/>
</dbReference>
<dbReference type="NCBIfam" id="NF005124">
    <property type="entry name" value="PRK06558.1"/>
    <property type="match status" value="1"/>
</dbReference>
<dbReference type="Pfam" id="PF00137">
    <property type="entry name" value="ATP-synt_C"/>
    <property type="match status" value="2"/>
</dbReference>
<dbReference type="PANTHER" id="PTHR10263">
    <property type="entry name" value="V-TYPE PROTON ATPASE PROTEOLIPID SUBUNIT"/>
    <property type="match status" value="1"/>
</dbReference>
<organism evidence="10 11">
    <name type="scientific">Candidatus Gallimonas intestinigallinarum</name>
    <dbReference type="NCBI Taxonomy" id="2838604"/>
    <lineage>
        <taxon>Bacteria</taxon>
        <taxon>Bacillati</taxon>
        <taxon>Bacillota</taxon>
        <taxon>Clostridia</taxon>
        <taxon>Candidatus Gallimonas</taxon>
    </lineage>
</organism>
<feature type="domain" description="V-ATPase proteolipid subunit C-like" evidence="9">
    <location>
        <begin position="9"/>
        <end position="67"/>
    </location>
</feature>
<evidence type="ECO:0000256" key="7">
    <source>
        <dbReference type="ARBA" id="ARBA00023136"/>
    </source>
</evidence>
<gene>
    <name evidence="10" type="ORF">H9812_04040</name>
</gene>
<evidence type="ECO:0000256" key="5">
    <source>
        <dbReference type="ARBA" id="ARBA00022989"/>
    </source>
</evidence>
<dbReference type="InterPro" id="IPR035921">
    <property type="entry name" value="F/V-ATP_Csub_sf"/>
</dbReference>
<comment type="subcellular location">
    <subcellularLocation>
        <location evidence="1">Membrane</location>
        <topology evidence="1">Multi-pass membrane protein</topology>
    </subcellularLocation>
</comment>
<dbReference type="CDD" id="cd18179">
    <property type="entry name" value="ATP-synt_Vo_Ao_c_NTPK_rpt1"/>
    <property type="match status" value="1"/>
</dbReference>
<keyword evidence="4 8" id="KW-0812">Transmembrane</keyword>
<comment type="similarity">
    <text evidence="2 8">Belongs to the V-ATPase proteolipid subunit family.</text>
</comment>
<feature type="transmembrane region" description="Helical" evidence="8">
    <location>
        <begin position="47"/>
        <end position="68"/>
    </location>
</feature>
<proteinExistence type="inferred from homology"/>
<evidence type="ECO:0000313" key="10">
    <source>
        <dbReference type="EMBL" id="HIZ24629.1"/>
    </source>
</evidence>
<evidence type="ECO:0000256" key="2">
    <source>
        <dbReference type="ARBA" id="ARBA00007296"/>
    </source>
</evidence>
<feature type="domain" description="V-ATPase proteolipid subunit C-like" evidence="9">
    <location>
        <begin position="85"/>
        <end position="144"/>
    </location>
</feature>
<evidence type="ECO:0000256" key="6">
    <source>
        <dbReference type="ARBA" id="ARBA00023065"/>
    </source>
</evidence>
<dbReference type="EMBL" id="DXBS01000078">
    <property type="protein sequence ID" value="HIZ24629.1"/>
    <property type="molecule type" value="Genomic_DNA"/>
</dbReference>
<accession>A0A9D2IVH1</accession>
<comment type="caution">
    <text evidence="10">The sequence shown here is derived from an EMBL/GenBank/DDBJ whole genome shotgun (WGS) entry which is preliminary data.</text>
</comment>
<reference evidence="10" key="2">
    <citation type="submission" date="2021-04" db="EMBL/GenBank/DDBJ databases">
        <authorList>
            <person name="Gilroy R."/>
        </authorList>
    </citation>
    <scope>NUCLEOTIDE SEQUENCE</scope>
    <source>
        <strain evidence="10">CHK33-5263</strain>
    </source>
</reference>
<dbReference type="SUPFAM" id="SSF81333">
    <property type="entry name" value="F1F0 ATP synthase subunit C"/>
    <property type="match status" value="2"/>
</dbReference>
<evidence type="ECO:0000256" key="8">
    <source>
        <dbReference type="RuleBase" id="RU363060"/>
    </source>
</evidence>
<evidence type="ECO:0000256" key="3">
    <source>
        <dbReference type="ARBA" id="ARBA00022448"/>
    </source>
</evidence>
<dbReference type="CDD" id="cd18180">
    <property type="entry name" value="ATP-synt_Vo_Ao_c_NTPK_rpt2"/>
    <property type="match status" value="1"/>
</dbReference>
<evidence type="ECO:0000256" key="1">
    <source>
        <dbReference type="ARBA" id="ARBA00004141"/>
    </source>
</evidence>
<dbReference type="InterPro" id="IPR000245">
    <property type="entry name" value="ATPase_proteolipid_csu"/>
</dbReference>
<dbReference type="InterPro" id="IPR002379">
    <property type="entry name" value="ATPase_proteolipid_c-like_dom"/>
</dbReference>
<dbReference type="GO" id="GO:0046961">
    <property type="term" value="F:proton-transporting ATPase activity, rotational mechanism"/>
    <property type="evidence" value="ECO:0007669"/>
    <property type="project" value="InterPro"/>
</dbReference>
<keyword evidence="7 8" id="KW-0472">Membrane</keyword>
<feature type="transmembrane region" description="Helical" evidence="8">
    <location>
        <begin position="6"/>
        <end position="27"/>
    </location>
</feature>
<dbReference type="PRINTS" id="PR00122">
    <property type="entry name" value="VACATPASE"/>
</dbReference>
<feature type="transmembrane region" description="Helical" evidence="8">
    <location>
        <begin position="80"/>
        <end position="102"/>
    </location>
</feature>